<evidence type="ECO:0000256" key="3">
    <source>
        <dbReference type="ARBA" id="ARBA00022679"/>
    </source>
</evidence>
<accession>A0A2H0A8Q4</accession>
<dbReference type="SUPFAM" id="SSF52540">
    <property type="entry name" value="P-loop containing nucleoside triphosphate hydrolases"/>
    <property type="match status" value="1"/>
</dbReference>
<feature type="compositionally biased region" description="Basic and acidic residues" evidence="9">
    <location>
        <begin position="9"/>
        <end position="22"/>
    </location>
</feature>
<dbReference type="Pfam" id="PF13614">
    <property type="entry name" value="AAA_31"/>
    <property type="match status" value="1"/>
</dbReference>
<dbReference type="NCBIfam" id="TIGR01007">
    <property type="entry name" value="eps_fam"/>
    <property type="match status" value="1"/>
</dbReference>
<gene>
    <name evidence="11" type="ORF">COX18_02340</name>
</gene>
<dbReference type="Proteomes" id="UP000231067">
    <property type="component" value="Unassembled WGS sequence"/>
</dbReference>
<dbReference type="EC" id="2.7.10.2" evidence="2"/>
<evidence type="ECO:0000256" key="8">
    <source>
        <dbReference type="ARBA" id="ARBA00051245"/>
    </source>
</evidence>
<dbReference type="InterPro" id="IPR027417">
    <property type="entry name" value="P-loop_NTPase"/>
</dbReference>
<keyword evidence="4" id="KW-0547">Nucleotide-binding</keyword>
<evidence type="ECO:0000256" key="5">
    <source>
        <dbReference type="ARBA" id="ARBA00022777"/>
    </source>
</evidence>
<dbReference type="PANTHER" id="PTHR32309:SF13">
    <property type="entry name" value="FERRIC ENTEROBACTIN TRANSPORT PROTEIN FEPE"/>
    <property type="match status" value="1"/>
</dbReference>
<evidence type="ECO:0000256" key="1">
    <source>
        <dbReference type="ARBA" id="ARBA00007316"/>
    </source>
</evidence>
<keyword evidence="7" id="KW-0829">Tyrosine-protein kinase</keyword>
<sequence>MPENLLTSIREKKAPETKKKEKPDGFLATSIAYAKDDSGIDARIVTYHSPKTPISEQYRMIRTNLQRVNPENPPRLIALSSSLHREGKTTTSVNLAVAMAHDLNKNILLVDCDLRKPNVHNLLGLRMEGGMSDILTRGVELDAVFKKTRAENLTVLTSGKIPSNPSELLGSHRMRDLLVELKNRFDYVIVDTPPVLAITDTGILGALVDGVVVVVQTWRTQREALDRARSFLSNAHANIIGYILTGVEYFVPGYLANYGYHYGYGQYHGYYAHSEEV</sequence>
<organism evidence="11 12">
    <name type="scientific">Candidatus Desantisbacteria bacterium CG23_combo_of_CG06-09_8_20_14_all_40_23</name>
    <dbReference type="NCBI Taxonomy" id="1974550"/>
    <lineage>
        <taxon>Bacteria</taxon>
        <taxon>Candidatus Desantisiibacteriota</taxon>
    </lineage>
</organism>
<dbReference type="InterPro" id="IPR025669">
    <property type="entry name" value="AAA_dom"/>
</dbReference>
<dbReference type="InterPro" id="IPR050445">
    <property type="entry name" value="Bact_polysacc_biosynth/exp"/>
</dbReference>
<keyword evidence="6" id="KW-0067">ATP-binding</keyword>
<keyword evidence="3" id="KW-0808">Transferase</keyword>
<evidence type="ECO:0000313" key="12">
    <source>
        <dbReference type="Proteomes" id="UP000231067"/>
    </source>
</evidence>
<feature type="region of interest" description="Disordered" evidence="9">
    <location>
        <begin position="1"/>
        <end position="22"/>
    </location>
</feature>
<evidence type="ECO:0000256" key="2">
    <source>
        <dbReference type="ARBA" id="ARBA00011903"/>
    </source>
</evidence>
<dbReference type="CDD" id="cd05387">
    <property type="entry name" value="BY-kinase"/>
    <property type="match status" value="1"/>
</dbReference>
<evidence type="ECO:0000256" key="9">
    <source>
        <dbReference type="SAM" id="MobiDB-lite"/>
    </source>
</evidence>
<keyword evidence="5" id="KW-0418">Kinase</keyword>
<proteinExistence type="inferred from homology"/>
<protein>
    <recommendedName>
        <fullName evidence="2">non-specific protein-tyrosine kinase</fullName>
        <ecNumber evidence="2">2.7.10.2</ecNumber>
    </recommendedName>
</protein>
<evidence type="ECO:0000313" key="11">
    <source>
        <dbReference type="EMBL" id="PIP41796.1"/>
    </source>
</evidence>
<evidence type="ECO:0000256" key="6">
    <source>
        <dbReference type="ARBA" id="ARBA00022840"/>
    </source>
</evidence>
<reference evidence="11 12" key="1">
    <citation type="submission" date="2017-09" db="EMBL/GenBank/DDBJ databases">
        <title>Depth-based differentiation of microbial function through sediment-hosted aquifers and enrichment of novel symbionts in the deep terrestrial subsurface.</title>
        <authorList>
            <person name="Probst A.J."/>
            <person name="Ladd B."/>
            <person name="Jarett J.K."/>
            <person name="Geller-Mcgrath D.E."/>
            <person name="Sieber C.M."/>
            <person name="Emerson J.B."/>
            <person name="Anantharaman K."/>
            <person name="Thomas B.C."/>
            <person name="Malmstrom R."/>
            <person name="Stieglmeier M."/>
            <person name="Klingl A."/>
            <person name="Woyke T."/>
            <person name="Ryan C.M."/>
            <person name="Banfield J.F."/>
        </authorList>
    </citation>
    <scope>NUCLEOTIDE SEQUENCE [LARGE SCALE GENOMIC DNA]</scope>
    <source>
        <strain evidence="11">CG23_combo_of_CG06-09_8_20_14_all_40_23</strain>
    </source>
</reference>
<dbReference type="GO" id="GO:0005886">
    <property type="term" value="C:plasma membrane"/>
    <property type="evidence" value="ECO:0007669"/>
    <property type="project" value="TreeGrafter"/>
</dbReference>
<dbReference type="GO" id="GO:0005524">
    <property type="term" value="F:ATP binding"/>
    <property type="evidence" value="ECO:0007669"/>
    <property type="project" value="UniProtKB-KW"/>
</dbReference>
<evidence type="ECO:0000259" key="10">
    <source>
        <dbReference type="Pfam" id="PF13614"/>
    </source>
</evidence>
<comment type="catalytic activity">
    <reaction evidence="8">
        <text>L-tyrosyl-[protein] + ATP = O-phospho-L-tyrosyl-[protein] + ADP + H(+)</text>
        <dbReference type="Rhea" id="RHEA:10596"/>
        <dbReference type="Rhea" id="RHEA-COMP:10136"/>
        <dbReference type="Rhea" id="RHEA-COMP:20101"/>
        <dbReference type="ChEBI" id="CHEBI:15378"/>
        <dbReference type="ChEBI" id="CHEBI:30616"/>
        <dbReference type="ChEBI" id="CHEBI:46858"/>
        <dbReference type="ChEBI" id="CHEBI:61978"/>
        <dbReference type="ChEBI" id="CHEBI:456216"/>
        <dbReference type="EC" id="2.7.10.2"/>
    </reaction>
</comment>
<comment type="caution">
    <text evidence="11">The sequence shown here is derived from an EMBL/GenBank/DDBJ whole genome shotgun (WGS) entry which is preliminary data.</text>
</comment>
<dbReference type="PANTHER" id="PTHR32309">
    <property type="entry name" value="TYROSINE-PROTEIN KINASE"/>
    <property type="match status" value="1"/>
</dbReference>
<dbReference type="InterPro" id="IPR005702">
    <property type="entry name" value="Wzc-like_C"/>
</dbReference>
<evidence type="ECO:0000256" key="7">
    <source>
        <dbReference type="ARBA" id="ARBA00023137"/>
    </source>
</evidence>
<dbReference type="EMBL" id="PCSH01000039">
    <property type="protein sequence ID" value="PIP41796.1"/>
    <property type="molecule type" value="Genomic_DNA"/>
</dbReference>
<evidence type="ECO:0000256" key="4">
    <source>
        <dbReference type="ARBA" id="ARBA00022741"/>
    </source>
</evidence>
<dbReference type="AlphaFoldDB" id="A0A2H0A8Q4"/>
<comment type="similarity">
    <text evidence="1">Belongs to the CpsD/CapB family.</text>
</comment>
<feature type="domain" description="AAA" evidence="10">
    <location>
        <begin position="86"/>
        <end position="218"/>
    </location>
</feature>
<dbReference type="Gene3D" id="3.40.50.300">
    <property type="entry name" value="P-loop containing nucleotide triphosphate hydrolases"/>
    <property type="match status" value="1"/>
</dbReference>
<dbReference type="GO" id="GO:0004715">
    <property type="term" value="F:non-membrane spanning protein tyrosine kinase activity"/>
    <property type="evidence" value="ECO:0007669"/>
    <property type="project" value="UniProtKB-EC"/>
</dbReference>
<name>A0A2H0A8Q4_9BACT</name>